<protein>
    <recommendedName>
        <fullName evidence="2">Addiction module protein</fullName>
    </recommendedName>
</protein>
<evidence type="ECO:0008006" key="2">
    <source>
        <dbReference type="Google" id="ProtNLM"/>
    </source>
</evidence>
<reference evidence="1" key="1">
    <citation type="submission" date="2018-06" db="EMBL/GenBank/DDBJ databases">
        <authorList>
            <person name="Zhirakovskaya E."/>
        </authorList>
    </citation>
    <scope>NUCLEOTIDE SEQUENCE</scope>
</reference>
<organism evidence="1">
    <name type="scientific">hydrothermal vent metagenome</name>
    <dbReference type="NCBI Taxonomy" id="652676"/>
    <lineage>
        <taxon>unclassified sequences</taxon>
        <taxon>metagenomes</taxon>
        <taxon>ecological metagenomes</taxon>
    </lineage>
</organism>
<dbReference type="EMBL" id="UOFC01000051">
    <property type="protein sequence ID" value="VAW45279.1"/>
    <property type="molecule type" value="Genomic_DNA"/>
</dbReference>
<accession>A0A3B0W7J3</accession>
<dbReference type="NCBIfam" id="TIGR02574">
    <property type="entry name" value="stabl_TIGR02574"/>
    <property type="match status" value="1"/>
</dbReference>
<gene>
    <name evidence="1" type="ORF">MNBD_GAMMA03-359</name>
</gene>
<proteinExistence type="predicted"/>
<name>A0A3B0W7J3_9ZZZZ</name>
<dbReference type="InterPro" id="IPR013406">
    <property type="entry name" value="CHP02574_addiction_mod"/>
</dbReference>
<evidence type="ECO:0000313" key="1">
    <source>
        <dbReference type="EMBL" id="VAW45279.1"/>
    </source>
</evidence>
<dbReference type="Pfam" id="PF09720">
    <property type="entry name" value="Unstab_antitox"/>
    <property type="match status" value="1"/>
</dbReference>
<sequence>MNLQELTPSEKILLAEELWDSVASDERLFPLTEDQKAEIEKRLASYSANPEAGDTWENVRNRISNS</sequence>
<dbReference type="AlphaFoldDB" id="A0A3B0W7J3"/>